<dbReference type="EMBL" id="JBBGZA010000001">
    <property type="protein sequence ID" value="MEJ5094700.1"/>
    <property type="molecule type" value="Genomic_DNA"/>
</dbReference>
<organism evidence="1 2">
    <name type="scientific">Sphingomonas molluscorum</name>
    <dbReference type="NCBI Taxonomy" id="418184"/>
    <lineage>
        <taxon>Bacteria</taxon>
        <taxon>Pseudomonadati</taxon>
        <taxon>Pseudomonadota</taxon>
        <taxon>Alphaproteobacteria</taxon>
        <taxon>Sphingomonadales</taxon>
        <taxon>Sphingomonadaceae</taxon>
        <taxon>Sphingomonas</taxon>
    </lineage>
</organism>
<proteinExistence type="predicted"/>
<dbReference type="RefSeq" id="WP_132883570.1">
    <property type="nucleotide sequence ID" value="NZ_JBBGZA010000001.1"/>
</dbReference>
<sequence>MDMTTPLGCSPSSTATGLLLEALGASDTYDYVPVRGLPTPALHVPERDALIAVTTAAPPMFAGSLEAIAGEHRLDVVLLRLGDAGRGVIAADFALGSLPCAVWVERNFALYRDASGLWLVPERAGPSVSITPTGFCLEMVPPFSTLTERERGVRRAACDMARILQPVEVR</sequence>
<keyword evidence="2" id="KW-1185">Reference proteome</keyword>
<dbReference type="Proteomes" id="UP001380365">
    <property type="component" value="Unassembled WGS sequence"/>
</dbReference>
<evidence type="ECO:0000313" key="2">
    <source>
        <dbReference type="Proteomes" id="UP001380365"/>
    </source>
</evidence>
<protein>
    <submittedName>
        <fullName evidence="1">Uncharacterized protein</fullName>
    </submittedName>
</protein>
<comment type="caution">
    <text evidence="1">The sequence shown here is derived from an EMBL/GenBank/DDBJ whole genome shotgun (WGS) entry which is preliminary data.</text>
</comment>
<name>A0ABU8Q4N8_9SPHN</name>
<evidence type="ECO:0000313" key="1">
    <source>
        <dbReference type="EMBL" id="MEJ5094700.1"/>
    </source>
</evidence>
<reference evidence="1 2" key="1">
    <citation type="submission" date="2023-12" db="EMBL/GenBank/DDBJ databases">
        <title>Gut-associated functions are favored during microbiome assembly across C. elegans life.</title>
        <authorList>
            <person name="Zimmermann J."/>
        </authorList>
    </citation>
    <scope>NUCLEOTIDE SEQUENCE [LARGE SCALE GENOMIC DNA]</scope>
    <source>
        <strain evidence="1 2">JUb134</strain>
    </source>
</reference>
<accession>A0ABU8Q4N8</accession>
<gene>
    <name evidence="1" type="ORF">WH159_09130</name>
</gene>